<accession>C1D8E0</accession>
<evidence type="ECO:0000313" key="1">
    <source>
        <dbReference type="EMBL" id="ACO74730.1"/>
    </source>
</evidence>
<dbReference type="KEGG" id="lhk:LHK_01746"/>
<dbReference type="Proteomes" id="UP000002010">
    <property type="component" value="Chromosome"/>
</dbReference>
<reference evidence="1 2" key="1">
    <citation type="journal article" date="2009" name="PLoS Genet.">
        <title>The complete genome and proteome of Laribacter hongkongensis reveal potential mechanisms for adaptations to different temperatures and habitats.</title>
        <authorList>
            <person name="Woo P.C."/>
            <person name="Lau S.K."/>
            <person name="Tse H."/>
            <person name="Teng J.L."/>
            <person name="Curreem S.O."/>
            <person name="Tsang A.K."/>
            <person name="Fan R.Y."/>
            <person name="Wong G.K."/>
            <person name="Huang Y."/>
            <person name="Loman N.J."/>
            <person name="Snyder L.A."/>
            <person name="Cai J.J."/>
            <person name="Huang J.D."/>
            <person name="Mak W."/>
            <person name="Pallen M.J."/>
            <person name="Lok S."/>
            <person name="Yuen K.Y."/>
        </authorList>
    </citation>
    <scope>NUCLEOTIDE SEQUENCE [LARGE SCALE GENOMIC DNA]</scope>
    <source>
        <strain evidence="1 2">HLHK9</strain>
    </source>
</reference>
<organism evidence="1 2">
    <name type="scientific">Laribacter hongkongensis (strain HLHK9)</name>
    <dbReference type="NCBI Taxonomy" id="557598"/>
    <lineage>
        <taxon>Bacteria</taxon>
        <taxon>Pseudomonadati</taxon>
        <taxon>Pseudomonadota</taxon>
        <taxon>Betaproteobacteria</taxon>
        <taxon>Neisseriales</taxon>
        <taxon>Aquaspirillaceae</taxon>
        <taxon>Laribacter</taxon>
    </lineage>
</organism>
<proteinExistence type="predicted"/>
<sequence length="42" mass="4756">MADDFMQKSCWLQVISASISRAHDTNKTRTFIAESPAEMIPK</sequence>
<dbReference type="AlphaFoldDB" id="C1D8E0"/>
<evidence type="ECO:0000313" key="2">
    <source>
        <dbReference type="Proteomes" id="UP000002010"/>
    </source>
</evidence>
<dbReference type="EMBL" id="CP001154">
    <property type="protein sequence ID" value="ACO74730.1"/>
    <property type="molecule type" value="Genomic_DNA"/>
</dbReference>
<keyword evidence="2" id="KW-1185">Reference proteome</keyword>
<protein>
    <submittedName>
        <fullName evidence="1">Uncharacterized protein</fullName>
    </submittedName>
</protein>
<gene>
    <name evidence="1" type="ordered locus">LHK_01746</name>
</gene>
<dbReference type="HOGENOM" id="CLU_3253418_0_0_4"/>
<name>C1D8E0_LARHH</name>